<dbReference type="OrthoDB" id="9794400at2"/>
<dbReference type="InterPro" id="IPR001537">
    <property type="entry name" value="SpoU_MeTrfase"/>
</dbReference>
<dbReference type="PANTHER" id="PTHR43191:SF2">
    <property type="entry name" value="RRNA METHYLTRANSFERASE 3, MITOCHONDRIAL"/>
    <property type="match status" value="1"/>
</dbReference>
<keyword evidence="3 5" id="KW-0808">Transferase</keyword>
<dbReference type="InterPro" id="IPR051259">
    <property type="entry name" value="rRNA_Methyltransferase"/>
</dbReference>
<sequence length="274" mass="29275">MTHLLIESDANPRVKRWKRLAADARFLRREGALLIEGIHLAEVVLEHPDVKVSAVILSGGRSTNEAAGLADKLADAKGAKVYVLSDRLYDSISPVENGVGIMCEVEIPEVPSDDAWRSLDALYLDGVQDSGNAGTLIRSAAAAGVRVVITSPGAACLWTPKVLRAGMGAHFSVMIIEGCPVRQLRERYAGRLLAADARGGENLFLAPDYTARGPICWMMGAEGPGLSDEALAATDERYWIPIAEGVESLNVAVAAAVCLFDSSRRRLLRDAGTP</sequence>
<dbReference type="InterPro" id="IPR029026">
    <property type="entry name" value="tRNA_m1G_MTases_N"/>
</dbReference>
<dbReference type="Proteomes" id="UP000430564">
    <property type="component" value="Unassembled WGS sequence"/>
</dbReference>
<dbReference type="InterPro" id="IPR013123">
    <property type="entry name" value="SpoU_subst-bd"/>
</dbReference>
<dbReference type="SUPFAM" id="SSF55315">
    <property type="entry name" value="L30e-like"/>
    <property type="match status" value="1"/>
</dbReference>
<dbReference type="GO" id="GO:0006396">
    <property type="term" value="P:RNA processing"/>
    <property type="evidence" value="ECO:0007669"/>
    <property type="project" value="InterPro"/>
</dbReference>
<dbReference type="SUPFAM" id="SSF75217">
    <property type="entry name" value="alpha/beta knot"/>
    <property type="match status" value="1"/>
</dbReference>
<dbReference type="InterPro" id="IPR029028">
    <property type="entry name" value="Alpha/beta_knot_MTases"/>
</dbReference>
<dbReference type="AlphaFoldDB" id="A0A6I1EI29"/>
<dbReference type="InterPro" id="IPR053888">
    <property type="entry name" value="MRM3-like_sub_bind"/>
</dbReference>
<dbReference type="GO" id="GO:0032259">
    <property type="term" value="P:methylation"/>
    <property type="evidence" value="ECO:0007669"/>
    <property type="project" value="UniProtKB-KW"/>
</dbReference>
<organism evidence="5 6">
    <name type="scientific">Sutterella seckii</name>
    <dbReference type="NCBI Taxonomy" id="1944635"/>
    <lineage>
        <taxon>Bacteria</taxon>
        <taxon>Pseudomonadati</taxon>
        <taxon>Pseudomonadota</taxon>
        <taxon>Betaproteobacteria</taxon>
        <taxon>Burkholderiales</taxon>
        <taxon>Sutterellaceae</taxon>
        <taxon>Sutterella</taxon>
    </lineage>
</organism>
<protein>
    <submittedName>
        <fullName evidence="5">RNA methyltransferase</fullName>
    </submittedName>
</protein>
<dbReference type="EMBL" id="WEHX01000094">
    <property type="protein sequence ID" value="KAB7654895.1"/>
    <property type="molecule type" value="Genomic_DNA"/>
</dbReference>
<evidence type="ECO:0000256" key="3">
    <source>
        <dbReference type="ARBA" id="ARBA00022679"/>
    </source>
</evidence>
<dbReference type="GO" id="GO:0008173">
    <property type="term" value="F:RNA methyltransferase activity"/>
    <property type="evidence" value="ECO:0007669"/>
    <property type="project" value="InterPro"/>
</dbReference>
<evidence type="ECO:0000259" key="4">
    <source>
        <dbReference type="SMART" id="SM00967"/>
    </source>
</evidence>
<comment type="similarity">
    <text evidence="1">Belongs to the class IV-like SAM-binding methyltransferase superfamily. RNA methyltransferase TrmH family.</text>
</comment>
<dbReference type="GO" id="GO:0005737">
    <property type="term" value="C:cytoplasm"/>
    <property type="evidence" value="ECO:0007669"/>
    <property type="project" value="UniProtKB-ARBA"/>
</dbReference>
<evidence type="ECO:0000313" key="6">
    <source>
        <dbReference type="Proteomes" id="UP000430564"/>
    </source>
</evidence>
<feature type="domain" description="RNA 2-O ribose methyltransferase substrate binding" evidence="4">
    <location>
        <begin position="34"/>
        <end position="111"/>
    </location>
</feature>
<evidence type="ECO:0000313" key="5">
    <source>
        <dbReference type="EMBL" id="KAB7654895.1"/>
    </source>
</evidence>
<dbReference type="Pfam" id="PF00588">
    <property type="entry name" value="SpoU_methylase"/>
    <property type="match status" value="1"/>
</dbReference>
<dbReference type="RefSeq" id="WP_152158960.1">
    <property type="nucleotide sequence ID" value="NZ_WEHX01000094.1"/>
</dbReference>
<accession>A0A6I1EI29</accession>
<dbReference type="Pfam" id="PF22435">
    <property type="entry name" value="MRM3-like_sub_bind"/>
    <property type="match status" value="1"/>
</dbReference>
<dbReference type="InterPro" id="IPR029064">
    <property type="entry name" value="Ribosomal_eL30-like_sf"/>
</dbReference>
<evidence type="ECO:0000256" key="1">
    <source>
        <dbReference type="ARBA" id="ARBA00007228"/>
    </source>
</evidence>
<dbReference type="GO" id="GO:0003723">
    <property type="term" value="F:RNA binding"/>
    <property type="evidence" value="ECO:0007669"/>
    <property type="project" value="InterPro"/>
</dbReference>
<keyword evidence="2 5" id="KW-0489">Methyltransferase</keyword>
<dbReference type="CDD" id="cd18095">
    <property type="entry name" value="SpoU-like_rRNA-MTase"/>
    <property type="match status" value="1"/>
</dbReference>
<dbReference type="Gene3D" id="3.30.1330.30">
    <property type="match status" value="1"/>
</dbReference>
<reference evidence="5 6" key="1">
    <citation type="submission" date="2019-10" db="EMBL/GenBank/DDBJ databases">
        <title>Genome diversity of Sutterella seckii.</title>
        <authorList>
            <person name="Chaplin A.V."/>
            <person name="Sokolova S.R."/>
            <person name="Mosin K.A."/>
            <person name="Ivanova E.L."/>
            <person name="Kochetkova T.O."/>
            <person name="Goltsov A.Y."/>
            <person name="Trofimov D.Y."/>
            <person name="Efimov B.A."/>
        </authorList>
    </citation>
    <scope>NUCLEOTIDE SEQUENCE [LARGE SCALE GENOMIC DNA]</scope>
    <source>
        <strain evidence="5 6">ASD393</strain>
    </source>
</reference>
<evidence type="ECO:0000256" key="2">
    <source>
        <dbReference type="ARBA" id="ARBA00022603"/>
    </source>
</evidence>
<comment type="caution">
    <text evidence="5">The sequence shown here is derived from an EMBL/GenBank/DDBJ whole genome shotgun (WGS) entry which is preliminary data.</text>
</comment>
<dbReference type="PANTHER" id="PTHR43191">
    <property type="entry name" value="RRNA METHYLTRANSFERASE 3"/>
    <property type="match status" value="1"/>
</dbReference>
<proteinExistence type="inferred from homology"/>
<dbReference type="Gene3D" id="3.40.1280.10">
    <property type="match status" value="1"/>
</dbReference>
<gene>
    <name evidence="5" type="ORF">GBM95_09970</name>
</gene>
<name>A0A6I1EI29_9BURK</name>
<dbReference type="SMART" id="SM00967">
    <property type="entry name" value="SpoU_sub_bind"/>
    <property type="match status" value="1"/>
</dbReference>